<dbReference type="EMBL" id="OC986302">
    <property type="protein sequence ID" value="CAG4642957.1"/>
    <property type="molecule type" value="Genomic_DNA"/>
</dbReference>
<reference evidence="3" key="1">
    <citation type="submission" date="2021-04" db="EMBL/GenBank/DDBJ databases">
        <authorList>
            <person name="Cornetti L."/>
        </authorList>
    </citation>
    <scope>NUCLEOTIDE SEQUENCE</scope>
</reference>
<feature type="domain" description="SAM" evidence="2">
    <location>
        <begin position="30"/>
        <end position="96"/>
    </location>
</feature>
<dbReference type="Pfam" id="PF07647">
    <property type="entry name" value="SAM_2"/>
    <property type="match status" value="1"/>
</dbReference>
<sequence>MRDLTANEDNQNHVNKPKPKATRPKPVYLWTTTDVQKWFRRHCSDFYTVYSDLLAQHGICGRALLRMNDVSLERLGINNADHREEIWRQITKLRLKSDILEMKDMERRSGISWIEN</sequence>
<dbReference type="PROSITE" id="PS50105">
    <property type="entry name" value="SAM_DOMAIN"/>
    <property type="match status" value="1"/>
</dbReference>
<protein>
    <submittedName>
        <fullName evidence="3">EOG090X0LJK</fullName>
    </submittedName>
</protein>
<gene>
    <name evidence="3" type="primary">EOG090X0LJK</name>
</gene>
<dbReference type="PANTHER" id="PTHR20843:SF0">
    <property type="entry name" value="PROTEIN AVEUGLE"/>
    <property type="match status" value="1"/>
</dbReference>
<dbReference type="InterPro" id="IPR039144">
    <property type="entry name" value="Aveugle-like_SAM_dom"/>
</dbReference>
<feature type="region of interest" description="Disordered" evidence="1">
    <location>
        <begin position="1"/>
        <end position="24"/>
    </location>
</feature>
<dbReference type="AlphaFoldDB" id="A0A9N6WTN6"/>
<dbReference type="GO" id="GO:0007169">
    <property type="term" value="P:cell surface receptor protein tyrosine kinase signaling pathway"/>
    <property type="evidence" value="ECO:0007669"/>
    <property type="project" value="TreeGrafter"/>
</dbReference>
<evidence type="ECO:0000259" key="2">
    <source>
        <dbReference type="PROSITE" id="PS50105"/>
    </source>
</evidence>
<evidence type="ECO:0000256" key="1">
    <source>
        <dbReference type="SAM" id="MobiDB-lite"/>
    </source>
</evidence>
<dbReference type="GO" id="GO:0009898">
    <property type="term" value="C:cytoplasmic side of plasma membrane"/>
    <property type="evidence" value="ECO:0007669"/>
    <property type="project" value="TreeGrafter"/>
</dbReference>
<dbReference type="CDD" id="cd09510">
    <property type="entry name" value="SAM_aveugle-like"/>
    <property type="match status" value="1"/>
</dbReference>
<dbReference type="InterPro" id="IPR001660">
    <property type="entry name" value="SAM"/>
</dbReference>
<name>A0A9N6WTN6_9CRUS</name>
<accession>A0A9N6WTN6</accession>
<dbReference type="PANTHER" id="PTHR20843">
    <property type="entry name" value="STERILE ALPHA MOTIF DOMAIN CONTAINING PROTEIN 10"/>
    <property type="match status" value="1"/>
</dbReference>
<dbReference type="InterPro" id="IPR013761">
    <property type="entry name" value="SAM/pointed_sf"/>
</dbReference>
<organism evidence="3">
    <name type="scientific">Evadne anonyx</name>
    <dbReference type="NCBI Taxonomy" id="141404"/>
    <lineage>
        <taxon>Eukaryota</taxon>
        <taxon>Metazoa</taxon>
        <taxon>Ecdysozoa</taxon>
        <taxon>Arthropoda</taxon>
        <taxon>Crustacea</taxon>
        <taxon>Branchiopoda</taxon>
        <taxon>Diplostraca</taxon>
        <taxon>Cladocera</taxon>
        <taxon>Onychopoda</taxon>
        <taxon>Podonidae</taxon>
        <taxon>Evadne</taxon>
    </lineage>
</organism>
<dbReference type="Gene3D" id="1.10.150.50">
    <property type="entry name" value="Transcription Factor, Ets-1"/>
    <property type="match status" value="1"/>
</dbReference>
<evidence type="ECO:0000313" key="3">
    <source>
        <dbReference type="EMBL" id="CAG4642957.1"/>
    </source>
</evidence>
<dbReference type="SUPFAM" id="SSF47769">
    <property type="entry name" value="SAM/Pointed domain"/>
    <property type="match status" value="1"/>
</dbReference>
<dbReference type="SMART" id="SM00454">
    <property type="entry name" value="SAM"/>
    <property type="match status" value="1"/>
</dbReference>
<proteinExistence type="predicted"/>
<dbReference type="InterPro" id="IPR052268">
    <property type="entry name" value="SAM_domain-containing_protein"/>
</dbReference>